<evidence type="ECO:0000313" key="1">
    <source>
        <dbReference type="EMBL" id="KAK9018483.1"/>
    </source>
</evidence>
<gene>
    <name evidence="1" type="ORF">V6N11_001457</name>
</gene>
<dbReference type="EMBL" id="JBBPBN010000019">
    <property type="protein sequence ID" value="KAK9018483.1"/>
    <property type="molecule type" value="Genomic_DNA"/>
</dbReference>
<proteinExistence type="predicted"/>
<name>A0ABR2RZS7_9ROSI</name>
<evidence type="ECO:0000313" key="2">
    <source>
        <dbReference type="Proteomes" id="UP001396334"/>
    </source>
</evidence>
<reference evidence="1 2" key="1">
    <citation type="journal article" date="2024" name="G3 (Bethesda)">
        <title>Genome assembly of Hibiscus sabdariffa L. provides insights into metabolisms of medicinal natural products.</title>
        <authorList>
            <person name="Kim T."/>
        </authorList>
    </citation>
    <scope>NUCLEOTIDE SEQUENCE [LARGE SCALE GENOMIC DNA]</scope>
    <source>
        <strain evidence="1">TK-2024</strain>
        <tissue evidence="1">Old leaves</tissue>
    </source>
</reference>
<sequence length="77" mass="9256">MNKRTEEKQLVNGTMVGERPSLQNQKFPARALNNNLSAKGRLVWNQIHDIIGWWDLSFPREMDFQFQTRFRYVKLEM</sequence>
<organism evidence="1 2">
    <name type="scientific">Hibiscus sabdariffa</name>
    <name type="common">roselle</name>
    <dbReference type="NCBI Taxonomy" id="183260"/>
    <lineage>
        <taxon>Eukaryota</taxon>
        <taxon>Viridiplantae</taxon>
        <taxon>Streptophyta</taxon>
        <taxon>Embryophyta</taxon>
        <taxon>Tracheophyta</taxon>
        <taxon>Spermatophyta</taxon>
        <taxon>Magnoliopsida</taxon>
        <taxon>eudicotyledons</taxon>
        <taxon>Gunneridae</taxon>
        <taxon>Pentapetalae</taxon>
        <taxon>rosids</taxon>
        <taxon>malvids</taxon>
        <taxon>Malvales</taxon>
        <taxon>Malvaceae</taxon>
        <taxon>Malvoideae</taxon>
        <taxon>Hibiscus</taxon>
    </lineage>
</organism>
<protein>
    <submittedName>
        <fullName evidence="1">Uncharacterized protein</fullName>
    </submittedName>
</protein>
<accession>A0ABR2RZS7</accession>
<comment type="caution">
    <text evidence="1">The sequence shown here is derived from an EMBL/GenBank/DDBJ whole genome shotgun (WGS) entry which is preliminary data.</text>
</comment>
<dbReference type="Proteomes" id="UP001396334">
    <property type="component" value="Unassembled WGS sequence"/>
</dbReference>
<keyword evidence="2" id="KW-1185">Reference proteome</keyword>